<feature type="region of interest" description="Disordered" evidence="10">
    <location>
        <begin position="446"/>
        <end position="484"/>
    </location>
</feature>
<evidence type="ECO:0000256" key="9">
    <source>
        <dbReference type="PROSITE-ProRule" id="PRU00042"/>
    </source>
</evidence>
<sequence length="703" mass="75365">MDAAVPPPAPPPPPPPHAEKVVARPYKCPYPLCGRAFSRLEHQTRHIRTHTGEKPFLCSFPGCEKRFSRSDELTRHSRIHSSAHQGHGHSAAASKGKARGEHPYDDDAETSAARPAARKAVEGLSVRVKKKARSRANSDDESESYARPTAVYSADATVLEHSTRHPQMTEPPFAMTPSSASFTALSSVAMDELYALERAEALRRADYEIRHSEALRRAEYEARHAEILSIHGRVSKSASTTPMMTPFYPSHSEDGGYFGVPRERDADFHASMPRLPDESHGPASKHARRLSGSGMRHDQVPPHTHSTGHAFDMRGLPHQPSHPYPQHAWPHPHHPHSHSHRSHLHAGHEDCPSPASSDSESLVPTHSPTRAAAMHAPVASTGYPVDHSVPGAYGSRVPGEVSYTPSYTPSTSPFLGGLRKLNIHSAVPSRAPSPFHLPPAGLDSPIEGYASGHRLAVPDSPPGKLGGRKRNSTGDLVSLSQPSVVPGYLPYSSERNSAYLPTPQLSSGPSSSGSSPRSYANSLYNGTPGGPGIVGSGSLSASSSRAPSPPLWSQVQKAQYPQQQHGRDPSHHHHLAHSVRAAFGMTPIHPRARPVSGGYPQHGSARPHSDNSTPATFAGHEHPESSAPSVPGSRASSPPIKLPPLKLPSSPSSPNTRPAHVVGLQSLLNAAEEDVKSPEAAHAMPERVELPRFSEVEAATGLR</sequence>
<dbReference type="FunFam" id="3.30.160.60:FF:000018">
    <property type="entry name" value="Krueppel-like factor 15"/>
    <property type="match status" value="1"/>
</dbReference>
<evidence type="ECO:0000256" key="3">
    <source>
        <dbReference type="ARBA" id="ARBA00022737"/>
    </source>
</evidence>
<feature type="compositionally biased region" description="Basic residues" evidence="10">
    <location>
        <begin position="330"/>
        <end position="345"/>
    </location>
</feature>
<reference evidence="12 13" key="1">
    <citation type="submission" date="2021-08" db="EMBL/GenBank/DDBJ databases">
        <title>Draft Genome Sequence of Phanerochaete sordida strain YK-624.</title>
        <authorList>
            <person name="Mori T."/>
            <person name="Dohra H."/>
            <person name="Suzuki T."/>
            <person name="Kawagishi H."/>
            <person name="Hirai H."/>
        </authorList>
    </citation>
    <scope>NUCLEOTIDE SEQUENCE [LARGE SCALE GENOMIC DNA]</scope>
    <source>
        <strain evidence="12 13">YK-624</strain>
    </source>
</reference>
<dbReference type="GO" id="GO:0005634">
    <property type="term" value="C:nucleus"/>
    <property type="evidence" value="ECO:0007669"/>
    <property type="project" value="UniProtKB-SubCell"/>
</dbReference>
<keyword evidence="3" id="KW-0677">Repeat</keyword>
<feature type="domain" description="C2H2-type" evidence="11">
    <location>
        <begin position="56"/>
        <end position="85"/>
    </location>
</feature>
<keyword evidence="2" id="KW-0479">Metal-binding</keyword>
<dbReference type="Proteomes" id="UP000703269">
    <property type="component" value="Unassembled WGS sequence"/>
</dbReference>
<dbReference type="OrthoDB" id="654211at2759"/>
<gene>
    <name evidence="12" type="ORF">PsYK624_152390</name>
</gene>
<keyword evidence="13" id="KW-1185">Reference proteome</keyword>
<dbReference type="PROSITE" id="PS00028">
    <property type="entry name" value="ZINC_FINGER_C2H2_1"/>
    <property type="match status" value="2"/>
</dbReference>
<dbReference type="FunFam" id="3.30.160.60:FF:000125">
    <property type="entry name" value="Putative zinc finger protein 143"/>
    <property type="match status" value="1"/>
</dbReference>
<dbReference type="SMART" id="SM00355">
    <property type="entry name" value="ZnF_C2H2"/>
    <property type="match status" value="2"/>
</dbReference>
<dbReference type="GO" id="GO:0000433">
    <property type="term" value="P:carbon catabolite repression of transcription from RNA polymerase II promoter by glucose"/>
    <property type="evidence" value="ECO:0007669"/>
    <property type="project" value="TreeGrafter"/>
</dbReference>
<dbReference type="EMBL" id="BPQB01000098">
    <property type="protein sequence ID" value="GJE99001.1"/>
    <property type="molecule type" value="Genomic_DNA"/>
</dbReference>
<dbReference type="GO" id="GO:0000978">
    <property type="term" value="F:RNA polymerase II cis-regulatory region sequence-specific DNA binding"/>
    <property type="evidence" value="ECO:0007669"/>
    <property type="project" value="TreeGrafter"/>
</dbReference>
<feature type="region of interest" description="Disordered" evidence="10">
    <location>
        <begin position="270"/>
        <end position="367"/>
    </location>
</feature>
<proteinExistence type="predicted"/>
<dbReference type="InterPro" id="IPR036236">
    <property type="entry name" value="Znf_C2H2_sf"/>
</dbReference>
<evidence type="ECO:0000256" key="6">
    <source>
        <dbReference type="ARBA" id="ARBA00023015"/>
    </source>
</evidence>
<keyword evidence="5" id="KW-0862">Zinc</keyword>
<comment type="caution">
    <text evidence="12">The sequence shown here is derived from an EMBL/GenBank/DDBJ whole genome shotgun (WGS) entry which is preliminary data.</text>
</comment>
<dbReference type="AlphaFoldDB" id="A0A9P3GQH4"/>
<feature type="region of interest" description="Disordered" evidence="10">
    <location>
        <begin position="499"/>
        <end position="574"/>
    </location>
</feature>
<keyword evidence="4 9" id="KW-0863">Zinc-finger</keyword>
<evidence type="ECO:0000313" key="12">
    <source>
        <dbReference type="EMBL" id="GJE99001.1"/>
    </source>
</evidence>
<evidence type="ECO:0000256" key="10">
    <source>
        <dbReference type="SAM" id="MobiDB-lite"/>
    </source>
</evidence>
<dbReference type="SUPFAM" id="SSF57667">
    <property type="entry name" value="beta-beta-alpha zinc fingers"/>
    <property type="match status" value="1"/>
</dbReference>
<feature type="compositionally biased region" description="Polar residues" evidence="10">
    <location>
        <begin position="554"/>
        <end position="564"/>
    </location>
</feature>
<evidence type="ECO:0000256" key="4">
    <source>
        <dbReference type="ARBA" id="ARBA00022771"/>
    </source>
</evidence>
<dbReference type="GO" id="GO:0005737">
    <property type="term" value="C:cytoplasm"/>
    <property type="evidence" value="ECO:0007669"/>
    <property type="project" value="TreeGrafter"/>
</dbReference>
<dbReference type="Pfam" id="PF00096">
    <property type="entry name" value="zf-C2H2"/>
    <property type="match status" value="2"/>
</dbReference>
<feature type="compositionally biased region" description="Polar residues" evidence="10">
    <location>
        <begin position="473"/>
        <end position="483"/>
    </location>
</feature>
<evidence type="ECO:0000313" key="13">
    <source>
        <dbReference type="Proteomes" id="UP000703269"/>
    </source>
</evidence>
<dbReference type="InterPro" id="IPR013087">
    <property type="entry name" value="Znf_C2H2_type"/>
</dbReference>
<dbReference type="PANTHER" id="PTHR47428:SF2">
    <property type="entry name" value="ZINC FINGER PROTEIN RSV1"/>
    <property type="match status" value="1"/>
</dbReference>
<keyword evidence="8" id="KW-0539">Nucleus</keyword>
<feature type="region of interest" description="Disordered" evidence="10">
    <location>
        <begin position="71"/>
        <end position="148"/>
    </location>
</feature>
<feature type="region of interest" description="Disordered" evidence="10">
    <location>
        <begin position="1"/>
        <end position="20"/>
    </location>
</feature>
<dbReference type="GO" id="GO:0000981">
    <property type="term" value="F:DNA-binding transcription factor activity, RNA polymerase II-specific"/>
    <property type="evidence" value="ECO:0007669"/>
    <property type="project" value="UniProtKB-ARBA"/>
</dbReference>
<feature type="compositionally biased region" description="Low complexity" evidence="10">
    <location>
        <begin position="82"/>
        <end position="95"/>
    </location>
</feature>
<keyword evidence="7" id="KW-0804">Transcription</keyword>
<dbReference type="InterPro" id="IPR051007">
    <property type="entry name" value="creA/MIG_C2H2-ZnF"/>
</dbReference>
<evidence type="ECO:0000256" key="5">
    <source>
        <dbReference type="ARBA" id="ARBA00022833"/>
    </source>
</evidence>
<protein>
    <submittedName>
        <fullName evidence="12">C2H2-type zinc finger protein</fullName>
    </submittedName>
</protein>
<comment type="subcellular location">
    <subcellularLocation>
        <location evidence="1">Nucleus</location>
    </subcellularLocation>
</comment>
<keyword evidence="6" id="KW-0805">Transcription regulation</keyword>
<evidence type="ECO:0000256" key="1">
    <source>
        <dbReference type="ARBA" id="ARBA00004123"/>
    </source>
</evidence>
<dbReference type="PANTHER" id="PTHR47428">
    <property type="entry name" value="REGULATORY PROTEIN MIG1-RELATED"/>
    <property type="match status" value="1"/>
</dbReference>
<evidence type="ECO:0000256" key="7">
    <source>
        <dbReference type="ARBA" id="ARBA00023163"/>
    </source>
</evidence>
<feature type="compositionally biased region" description="Polar residues" evidence="10">
    <location>
        <begin position="354"/>
        <end position="367"/>
    </location>
</feature>
<evidence type="ECO:0000256" key="8">
    <source>
        <dbReference type="ARBA" id="ARBA00023242"/>
    </source>
</evidence>
<dbReference type="GO" id="GO:0008270">
    <property type="term" value="F:zinc ion binding"/>
    <property type="evidence" value="ECO:0007669"/>
    <property type="project" value="UniProtKB-KW"/>
</dbReference>
<feature type="compositionally biased region" description="Low complexity" evidence="10">
    <location>
        <begin position="536"/>
        <end position="546"/>
    </location>
</feature>
<dbReference type="Gene3D" id="3.30.160.60">
    <property type="entry name" value="Classic Zinc Finger"/>
    <property type="match status" value="2"/>
</dbReference>
<evidence type="ECO:0000256" key="2">
    <source>
        <dbReference type="ARBA" id="ARBA00022723"/>
    </source>
</evidence>
<feature type="compositionally biased region" description="Low complexity" evidence="10">
    <location>
        <begin position="506"/>
        <end position="518"/>
    </location>
</feature>
<accession>A0A9P3GQH4</accession>
<dbReference type="PROSITE" id="PS50157">
    <property type="entry name" value="ZINC_FINGER_C2H2_2"/>
    <property type="match status" value="2"/>
</dbReference>
<name>A0A9P3GQH4_9APHY</name>
<evidence type="ECO:0000259" key="11">
    <source>
        <dbReference type="PROSITE" id="PS50157"/>
    </source>
</evidence>
<feature type="region of interest" description="Disordered" evidence="10">
    <location>
        <begin position="588"/>
        <end position="660"/>
    </location>
</feature>
<organism evidence="12 13">
    <name type="scientific">Phanerochaete sordida</name>
    <dbReference type="NCBI Taxonomy" id="48140"/>
    <lineage>
        <taxon>Eukaryota</taxon>
        <taxon>Fungi</taxon>
        <taxon>Dikarya</taxon>
        <taxon>Basidiomycota</taxon>
        <taxon>Agaricomycotina</taxon>
        <taxon>Agaricomycetes</taxon>
        <taxon>Polyporales</taxon>
        <taxon>Phanerochaetaceae</taxon>
        <taxon>Phanerochaete</taxon>
    </lineage>
</organism>
<feature type="domain" description="C2H2-type" evidence="11">
    <location>
        <begin position="26"/>
        <end position="55"/>
    </location>
</feature>
<feature type="compositionally biased region" description="Pro residues" evidence="10">
    <location>
        <begin position="1"/>
        <end position="16"/>
    </location>
</feature>